<keyword evidence="1 4" id="KW-0732">Signal</keyword>
<keyword evidence="2" id="KW-0677">Repeat</keyword>
<dbReference type="Proteomes" id="UP001267426">
    <property type="component" value="Unassembled WGS sequence"/>
</dbReference>
<proteinExistence type="predicted"/>
<protein>
    <submittedName>
        <fullName evidence="6">VCBS repeat-containing protein</fullName>
    </submittedName>
</protein>
<gene>
    <name evidence="6" type="ORF">RM540_00750</name>
</gene>
<dbReference type="SMART" id="SM00191">
    <property type="entry name" value="Int_alpha"/>
    <property type="match status" value="3"/>
</dbReference>
<dbReference type="PROSITE" id="PS51257">
    <property type="entry name" value="PROKAR_LIPOPROTEIN"/>
    <property type="match status" value="1"/>
</dbReference>
<reference evidence="6 7" key="1">
    <citation type="submission" date="2023-09" db="EMBL/GenBank/DDBJ databases">
        <authorList>
            <person name="Rey-Velasco X."/>
        </authorList>
    </citation>
    <scope>NUCLEOTIDE SEQUENCE [LARGE SCALE GENOMIC DNA]</scope>
    <source>
        <strain evidence="6 7">F394</strain>
    </source>
</reference>
<organism evidence="6 7">
    <name type="scientific">Rubrivirga litoralis</name>
    <dbReference type="NCBI Taxonomy" id="3075598"/>
    <lineage>
        <taxon>Bacteria</taxon>
        <taxon>Pseudomonadati</taxon>
        <taxon>Rhodothermota</taxon>
        <taxon>Rhodothermia</taxon>
        <taxon>Rhodothermales</taxon>
        <taxon>Rubricoccaceae</taxon>
        <taxon>Rubrivirga</taxon>
    </lineage>
</organism>
<feature type="chain" id="PRO_5045764102" evidence="4">
    <location>
        <begin position="26"/>
        <end position="1143"/>
    </location>
</feature>
<dbReference type="InterPro" id="IPR027039">
    <property type="entry name" value="Crtac1"/>
</dbReference>
<dbReference type="Pfam" id="PF13517">
    <property type="entry name" value="FG-GAP_3"/>
    <property type="match status" value="5"/>
</dbReference>
<accession>A0ABU3BLV1</accession>
<dbReference type="InterPro" id="IPR011519">
    <property type="entry name" value="UnbV_ASPIC"/>
</dbReference>
<evidence type="ECO:0000256" key="2">
    <source>
        <dbReference type="ARBA" id="ARBA00022737"/>
    </source>
</evidence>
<name>A0ABU3BLV1_9BACT</name>
<dbReference type="Gene3D" id="2.130.10.130">
    <property type="entry name" value="Integrin alpha, N-terminal"/>
    <property type="match status" value="3"/>
</dbReference>
<dbReference type="InterPro" id="IPR013517">
    <property type="entry name" value="FG-GAP"/>
</dbReference>
<dbReference type="Pfam" id="PF07593">
    <property type="entry name" value="UnbV_ASPIC"/>
    <property type="match status" value="1"/>
</dbReference>
<keyword evidence="7" id="KW-1185">Reference proteome</keyword>
<dbReference type="SUPFAM" id="SSF69318">
    <property type="entry name" value="Integrin alpha N-terminal domain"/>
    <property type="match status" value="3"/>
</dbReference>
<dbReference type="InterPro" id="IPR028994">
    <property type="entry name" value="Integrin_alpha_N"/>
</dbReference>
<evidence type="ECO:0000313" key="7">
    <source>
        <dbReference type="Proteomes" id="UP001267426"/>
    </source>
</evidence>
<dbReference type="PANTHER" id="PTHR16026:SF0">
    <property type="entry name" value="CARTILAGE ACIDIC PROTEIN 1"/>
    <property type="match status" value="1"/>
</dbReference>
<feature type="signal peptide" evidence="4">
    <location>
        <begin position="1"/>
        <end position="25"/>
    </location>
</feature>
<evidence type="ECO:0000259" key="5">
    <source>
        <dbReference type="Pfam" id="PF07593"/>
    </source>
</evidence>
<dbReference type="InterPro" id="IPR013519">
    <property type="entry name" value="Int_alpha_beta-p"/>
</dbReference>
<feature type="domain" description="ASPIC/UnbV" evidence="5">
    <location>
        <begin position="559"/>
        <end position="624"/>
    </location>
</feature>
<evidence type="ECO:0000256" key="3">
    <source>
        <dbReference type="ARBA" id="ARBA00023180"/>
    </source>
</evidence>
<dbReference type="EMBL" id="JAVRHT010000001">
    <property type="protein sequence ID" value="MDT0630264.1"/>
    <property type="molecule type" value="Genomic_DNA"/>
</dbReference>
<sequence>MPLRPPRPALLLAAAVALAACSGGAEDPLFTSLPASETGLAFENRVEETQALNVFTFRHVYNGGGVGIGDLDGDGRPDVYLTANLGPNRLFLNRTETGADGQAGPLRFEDVTDGAGVAGRGGWSTGVSVADVDGDGDLDLYVSNAGDPDGGRRANELFVNLGPGPDGVPRFEDRAAAWGVADEGTSTQGAFFDYDADGDLDLYVLNNSFRPVTSFGLKNTRAQRAERDADRLYRNEAAPGEAPRFEDVSEAAGIYGSDIGFGLGVTLGDVDDDGRLDVYVSNDFFERDYLYRNRGDGTFDEVLEGSMPVISQSSMGADMADLTGDGLPEVFVVDMLPSSDDRLKQSTSYEGYNLYRAKVGQGFHHQLMRNTLQRNNADGGAGRAPTFSDVASVAGVAETDWSWAPLFADLDLDGWPDLFVANGVLRDVTDQDYIAFLADAQTRESVTSGGGVDFLALTREMPSTPLENVAFRNLGGAAPGGPQTGGAVAFERAPEWGLGEAGFSNGSAAADLDGDGDLDLVVNNVNAPASVYLSHAAERFPERRALAVALEGEGANTQGVGAKVVVWSGGRMQTREAVGVHGFQSSVAAPLHVGLGGAARVDSVVVRWPDGRVQALADVPAGRLTLRQADSGPPRPLVFRPGGAAALRDVTAESGLAWRHAENPYVDFDRELLMPWTESDAGPAVAVGDLDGDGLDDLFLGGAAGQPGAVWLQRGGRFQATDHPALDADAAAEDVGAALLDADGDGDLDVYVGSGGYEPDAAAPVLRDRLYLNDGAGRLVAAPAGALPTTAEAVGPVVAADWDGDGDTDLFVGGRVVPGAYGVTPRSALLRNDGRPGAPRFVDVTRGAAPGLDEAGLVTGAAWGDLDGDGDADLVTVGQWAPVTVWTNDGGRFSPAPLDGTTGLWGGVALADGDGDGDLDVVAANWGRNSRLRASPEEPLRLLVGDFDQNGQTEPLLSVYDRGRSLPFALRGELTKQLPMLKRDRLAHRDYVGQSVEDLLTPAQRANAVEREAVQLASVYAENRGGGAWAVRPLPFEAQLAPMAAVLAGDVDGDGRLDLLLAGNRDGLKPDLGRQAASAGVLLRGDGRGGFAAVPGSGFRVPGQTRGLVRVETPGGPLVVAVRTDDAPLVFATPPAVGGAGRR</sequence>
<comment type="caution">
    <text evidence="6">The sequence shown here is derived from an EMBL/GenBank/DDBJ whole genome shotgun (WGS) entry which is preliminary data.</text>
</comment>
<evidence type="ECO:0000256" key="4">
    <source>
        <dbReference type="SAM" id="SignalP"/>
    </source>
</evidence>
<keyword evidence="3" id="KW-0325">Glycoprotein</keyword>
<evidence type="ECO:0000256" key="1">
    <source>
        <dbReference type="ARBA" id="ARBA00022729"/>
    </source>
</evidence>
<evidence type="ECO:0000313" key="6">
    <source>
        <dbReference type="EMBL" id="MDT0630264.1"/>
    </source>
</evidence>
<dbReference type="RefSeq" id="WP_311661254.1">
    <property type="nucleotide sequence ID" value="NZ_JAVRHT010000001.1"/>
</dbReference>
<dbReference type="PANTHER" id="PTHR16026">
    <property type="entry name" value="CARTILAGE ACIDIC PROTEIN 1"/>
    <property type="match status" value="1"/>
</dbReference>